<proteinExistence type="predicted"/>
<evidence type="ECO:0000313" key="1">
    <source>
        <dbReference type="EMBL" id="WGI24489.1"/>
    </source>
</evidence>
<gene>
    <name evidence="1" type="ORF">QEN58_14265</name>
</gene>
<reference evidence="1" key="1">
    <citation type="submission" date="2023-04" db="EMBL/GenBank/DDBJ databases">
        <title>Complete genome sequence of Halomonas alkaliantarctica MSP3 isolated from marine sediment, Jeju Island.</title>
        <authorList>
            <person name="Park S.-J."/>
        </authorList>
    </citation>
    <scope>NUCLEOTIDE SEQUENCE</scope>
    <source>
        <strain evidence="1">MSP3</strain>
    </source>
</reference>
<dbReference type="Proteomes" id="UP001179830">
    <property type="component" value="Chromosome"/>
</dbReference>
<dbReference type="EMBL" id="CP122961">
    <property type="protein sequence ID" value="WGI24489.1"/>
    <property type="molecule type" value="Genomic_DNA"/>
</dbReference>
<dbReference type="RefSeq" id="WP_280104288.1">
    <property type="nucleotide sequence ID" value="NZ_CP122961.1"/>
</dbReference>
<accession>A0ABY8LMC5</accession>
<keyword evidence="2" id="KW-1185">Reference proteome</keyword>
<sequence length="78" mass="8776">MDEHSDNKKTKSIFSKVFPVTDKNKHYLNPANVKNNEVLVGHDVKLKNSKGGKKESKELLEIRKKMKESYSDPGAGSC</sequence>
<protein>
    <submittedName>
        <fullName evidence="1">Uncharacterized protein</fullName>
    </submittedName>
</protein>
<name>A0ABY8LMC5_9GAMM</name>
<evidence type="ECO:0000313" key="2">
    <source>
        <dbReference type="Proteomes" id="UP001179830"/>
    </source>
</evidence>
<organism evidence="1 2">
    <name type="scientific">Halomonas alkaliantarctica</name>
    <dbReference type="NCBI Taxonomy" id="232346"/>
    <lineage>
        <taxon>Bacteria</taxon>
        <taxon>Pseudomonadati</taxon>
        <taxon>Pseudomonadota</taxon>
        <taxon>Gammaproteobacteria</taxon>
        <taxon>Oceanospirillales</taxon>
        <taxon>Halomonadaceae</taxon>
        <taxon>Halomonas</taxon>
    </lineage>
</organism>